<reference evidence="4" key="1">
    <citation type="submission" date="2016-10" db="EMBL/GenBank/DDBJ databases">
        <authorList>
            <person name="Varghese N."/>
            <person name="Submissions S."/>
        </authorList>
    </citation>
    <scope>NUCLEOTIDE SEQUENCE [LARGE SCALE GENOMIC DNA]</scope>
    <source>
        <strain evidence="4">DSM 25329</strain>
    </source>
</reference>
<accession>A0A1G7BSG9</accession>
<proteinExistence type="predicted"/>
<dbReference type="Gene3D" id="2.150.10.10">
    <property type="entry name" value="Serralysin-like metalloprotease, C-terminal"/>
    <property type="match status" value="1"/>
</dbReference>
<organism evidence="3 4">
    <name type="scientific">Dyadobacter soli</name>
    <dbReference type="NCBI Taxonomy" id="659014"/>
    <lineage>
        <taxon>Bacteria</taxon>
        <taxon>Pseudomonadati</taxon>
        <taxon>Bacteroidota</taxon>
        <taxon>Cytophagia</taxon>
        <taxon>Cytophagales</taxon>
        <taxon>Spirosomataceae</taxon>
        <taxon>Dyadobacter</taxon>
    </lineage>
</organism>
<dbReference type="STRING" id="659014.SAMN04487996_104293"/>
<sequence length="468" mass="49977">MKIFLSLILLLSFSAMSQSPQGLSFQGVARDASGKVIPSQAVGIRFTVRQTNAGGPIQYQEVQSATTGSSGVFAAVVGEGNPVSGEFSSIKWANDKYFLQVEIDPAGGNAFADAGTSQLLSVPYALHAKEATSWQNDQPVVQTGVVGQGGMLTDVPSPGTRLIWYPRLGAFRAGEITNDAWNVAEIGSYSIGLGKNTRAVGSGSVAIGRSAEALVSDAIALGHGVSSKNHYSVTLGAFNNGDGFPSNSTDANDRIFQLGNGSGENDRRNAITVLRKGNVGVGVLYPGYILDINGRQRIKHTSGNTAGLFLDGTQTDDYNIGPAAFIGMVNDNQVGFYIGDAWRFYVHANGNATLGGTLTQNSDYRLKKDLVALPESRAKLMGITGYNYHWKSNDRQKGLQTGLIAQEVEKLLPELVETDGNGYKSVNYIGLIPHLIEAFKALQTDYQAVKQVNQALESRVKLLEYAQP</sequence>
<evidence type="ECO:0000259" key="2">
    <source>
        <dbReference type="PROSITE" id="PS51688"/>
    </source>
</evidence>
<dbReference type="EMBL" id="FNAN01000004">
    <property type="protein sequence ID" value="SDE29892.1"/>
    <property type="molecule type" value="Genomic_DNA"/>
</dbReference>
<feature type="domain" description="Peptidase S74" evidence="2">
    <location>
        <begin position="362"/>
        <end position="460"/>
    </location>
</feature>
<feature type="chain" id="PRO_5011649181" evidence="1">
    <location>
        <begin position="18"/>
        <end position="468"/>
    </location>
</feature>
<gene>
    <name evidence="3" type="ORF">SAMN04487996_104293</name>
</gene>
<dbReference type="InterPro" id="IPR030392">
    <property type="entry name" value="S74_ICA"/>
</dbReference>
<name>A0A1G7BSG9_9BACT</name>
<protein>
    <submittedName>
        <fullName evidence="3">Chaperone of endosialidase</fullName>
    </submittedName>
</protein>
<dbReference type="InterPro" id="IPR011049">
    <property type="entry name" value="Serralysin-like_metalloprot_C"/>
</dbReference>
<dbReference type="Proteomes" id="UP000198748">
    <property type="component" value="Unassembled WGS sequence"/>
</dbReference>
<dbReference type="RefSeq" id="WP_090148204.1">
    <property type="nucleotide sequence ID" value="NZ_FNAN01000004.1"/>
</dbReference>
<dbReference type="SUPFAM" id="SSF101967">
    <property type="entry name" value="Adhesin YadA, collagen-binding domain"/>
    <property type="match status" value="1"/>
</dbReference>
<dbReference type="OrthoDB" id="1001730at2"/>
<dbReference type="AlphaFoldDB" id="A0A1G7BSG9"/>
<evidence type="ECO:0000313" key="3">
    <source>
        <dbReference type="EMBL" id="SDE29892.1"/>
    </source>
</evidence>
<keyword evidence="1" id="KW-0732">Signal</keyword>
<dbReference type="PROSITE" id="PS51688">
    <property type="entry name" value="ICA"/>
    <property type="match status" value="1"/>
</dbReference>
<evidence type="ECO:0000256" key="1">
    <source>
        <dbReference type="SAM" id="SignalP"/>
    </source>
</evidence>
<evidence type="ECO:0000313" key="4">
    <source>
        <dbReference type="Proteomes" id="UP000198748"/>
    </source>
</evidence>
<feature type="signal peptide" evidence="1">
    <location>
        <begin position="1"/>
        <end position="17"/>
    </location>
</feature>
<keyword evidence="4" id="KW-1185">Reference proteome</keyword>
<dbReference type="Pfam" id="PF13884">
    <property type="entry name" value="Peptidase_S74"/>
    <property type="match status" value="1"/>
</dbReference>